<feature type="signal peptide" evidence="1">
    <location>
        <begin position="1"/>
        <end position="27"/>
    </location>
</feature>
<dbReference type="EMBL" id="JAUSQZ010000001">
    <property type="protein sequence ID" value="MDP9826144.1"/>
    <property type="molecule type" value="Genomic_DNA"/>
</dbReference>
<accession>A0ABT9P0E4</accession>
<reference evidence="2 3" key="1">
    <citation type="submission" date="2023-07" db="EMBL/GenBank/DDBJ databases">
        <title>Sequencing the genomes of 1000 actinobacteria strains.</title>
        <authorList>
            <person name="Klenk H.-P."/>
        </authorList>
    </citation>
    <scope>NUCLEOTIDE SEQUENCE [LARGE SCALE GENOMIC DNA]</scope>
    <source>
        <strain evidence="2 3">DSM 44388</strain>
    </source>
</reference>
<evidence type="ECO:0000256" key="1">
    <source>
        <dbReference type="SAM" id="SignalP"/>
    </source>
</evidence>
<keyword evidence="3" id="KW-1185">Reference proteome</keyword>
<dbReference type="Proteomes" id="UP001235712">
    <property type="component" value="Unassembled WGS sequence"/>
</dbReference>
<evidence type="ECO:0008006" key="4">
    <source>
        <dbReference type="Google" id="ProtNLM"/>
    </source>
</evidence>
<feature type="chain" id="PRO_5046549382" description="VCBS repeat protein" evidence="1">
    <location>
        <begin position="28"/>
        <end position="242"/>
    </location>
</feature>
<sequence>MRKNLKTTTLAALLGAGALTASTLGLAATASATTASADTASADTAASSRGCAVTGKHVPKGAVRAGAGDIDGDGRNDQVWVSADRKGFVTAGGAVFSQKIANAGGPEVGVFALHLDNDVVALVEQGRTTYVSALADCTLKKTVTRNGEQVQYNRGFSSPYRDLGCLADDDYSELNALRLGHDEAAKKPWSVKQTVLNVSTDGARATNGDSTLKRYATRAAAMKALGNLSSARTCSTPVASLV</sequence>
<organism evidence="2 3">
    <name type="scientific">Kineosporia succinea</name>
    <dbReference type="NCBI Taxonomy" id="84632"/>
    <lineage>
        <taxon>Bacteria</taxon>
        <taxon>Bacillati</taxon>
        <taxon>Actinomycetota</taxon>
        <taxon>Actinomycetes</taxon>
        <taxon>Kineosporiales</taxon>
        <taxon>Kineosporiaceae</taxon>
        <taxon>Kineosporia</taxon>
    </lineage>
</organism>
<proteinExistence type="predicted"/>
<keyword evidence="1" id="KW-0732">Signal</keyword>
<comment type="caution">
    <text evidence="2">The sequence shown here is derived from an EMBL/GenBank/DDBJ whole genome shotgun (WGS) entry which is preliminary data.</text>
</comment>
<gene>
    <name evidence="2" type="ORF">J2S57_001893</name>
</gene>
<evidence type="ECO:0000313" key="3">
    <source>
        <dbReference type="Proteomes" id="UP001235712"/>
    </source>
</evidence>
<protein>
    <recommendedName>
        <fullName evidence="4">VCBS repeat protein</fullName>
    </recommendedName>
</protein>
<evidence type="ECO:0000313" key="2">
    <source>
        <dbReference type="EMBL" id="MDP9826144.1"/>
    </source>
</evidence>
<dbReference type="RefSeq" id="WP_307240655.1">
    <property type="nucleotide sequence ID" value="NZ_JAUSQZ010000001.1"/>
</dbReference>
<name>A0ABT9P0E4_9ACTN</name>